<dbReference type="AlphaFoldDB" id="A0ABD2ZUV3"/>
<dbReference type="PANTHER" id="PTHR31111">
    <property type="entry name" value="BNAA05G37150D PROTEIN-RELATED"/>
    <property type="match status" value="1"/>
</dbReference>
<dbReference type="NCBIfam" id="TIGR01640">
    <property type="entry name" value="F_box_assoc_1"/>
    <property type="match status" value="1"/>
</dbReference>
<name>A0ABD2ZUV3_9GENT</name>
<dbReference type="EMBL" id="JBJUIK010000007">
    <property type="protein sequence ID" value="KAL3523212.1"/>
    <property type="molecule type" value="Genomic_DNA"/>
</dbReference>
<dbReference type="SMART" id="SM00256">
    <property type="entry name" value="FBOX"/>
    <property type="match status" value="1"/>
</dbReference>
<feature type="domain" description="F-box" evidence="1">
    <location>
        <begin position="15"/>
        <end position="55"/>
    </location>
</feature>
<dbReference type="Gene3D" id="1.20.1280.50">
    <property type="match status" value="1"/>
</dbReference>
<dbReference type="InterPro" id="IPR036047">
    <property type="entry name" value="F-box-like_dom_sf"/>
</dbReference>
<evidence type="ECO:0000313" key="3">
    <source>
        <dbReference type="Proteomes" id="UP001630127"/>
    </source>
</evidence>
<organism evidence="2 3">
    <name type="scientific">Cinchona calisaya</name>
    <dbReference type="NCBI Taxonomy" id="153742"/>
    <lineage>
        <taxon>Eukaryota</taxon>
        <taxon>Viridiplantae</taxon>
        <taxon>Streptophyta</taxon>
        <taxon>Embryophyta</taxon>
        <taxon>Tracheophyta</taxon>
        <taxon>Spermatophyta</taxon>
        <taxon>Magnoliopsida</taxon>
        <taxon>eudicotyledons</taxon>
        <taxon>Gunneridae</taxon>
        <taxon>Pentapetalae</taxon>
        <taxon>asterids</taxon>
        <taxon>lamiids</taxon>
        <taxon>Gentianales</taxon>
        <taxon>Rubiaceae</taxon>
        <taxon>Cinchonoideae</taxon>
        <taxon>Cinchoneae</taxon>
        <taxon>Cinchona</taxon>
    </lineage>
</organism>
<dbReference type="CDD" id="cd22157">
    <property type="entry name" value="F-box_AtFBW1-like"/>
    <property type="match status" value="1"/>
</dbReference>
<dbReference type="Pfam" id="PF08268">
    <property type="entry name" value="FBA_3"/>
    <property type="match status" value="1"/>
</dbReference>
<dbReference type="InterPro" id="IPR013187">
    <property type="entry name" value="F-box-assoc_dom_typ3"/>
</dbReference>
<evidence type="ECO:0000259" key="1">
    <source>
        <dbReference type="SMART" id="SM00256"/>
    </source>
</evidence>
<dbReference type="Proteomes" id="UP001630127">
    <property type="component" value="Unassembled WGS sequence"/>
</dbReference>
<proteinExistence type="predicted"/>
<dbReference type="InterPro" id="IPR001810">
    <property type="entry name" value="F-box_dom"/>
</dbReference>
<accession>A0ABD2ZUV3</accession>
<protein>
    <recommendedName>
        <fullName evidence="1">F-box domain-containing protein</fullName>
    </recommendedName>
</protein>
<dbReference type="SUPFAM" id="SSF81383">
    <property type="entry name" value="F-box domain"/>
    <property type="match status" value="1"/>
</dbReference>
<evidence type="ECO:0000313" key="2">
    <source>
        <dbReference type="EMBL" id="KAL3523212.1"/>
    </source>
</evidence>
<dbReference type="PANTHER" id="PTHR31111:SF138">
    <property type="entry name" value="F-BOX ASSOCIATED DOMAIN-CONTAINING PROTEIN"/>
    <property type="match status" value="1"/>
</dbReference>
<gene>
    <name evidence="2" type="ORF">ACH5RR_016046</name>
</gene>
<dbReference type="Pfam" id="PF00646">
    <property type="entry name" value="F-box"/>
    <property type="match status" value="1"/>
</dbReference>
<reference evidence="2 3" key="1">
    <citation type="submission" date="2024-11" db="EMBL/GenBank/DDBJ databases">
        <title>A near-complete genome assembly of Cinchona calisaya.</title>
        <authorList>
            <person name="Lian D.C."/>
            <person name="Zhao X.W."/>
            <person name="Wei L."/>
        </authorList>
    </citation>
    <scope>NUCLEOTIDE SEQUENCE [LARGE SCALE GENOMIC DNA]</scope>
    <source>
        <tissue evidence="2">Nenye</tissue>
    </source>
</reference>
<keyword evidence="3" id="KW-1185">Reference proteome</keyword>
<sequence length="466" mass="54861">MKRQRRGGFVVDNYIPHDIMVQVLARIPAKSLMRFMCVCKLWNSTIRDPKFAELHRQCSHTRLDGNYFITFWYYEGKIIITSKDHQGRGVDIPIKLKLKQSLFSYSSFYVHQPLDGLVCIDFHDPKYRTFVLNLATCQAVRLPKSTFRREYWKHSCHYLCFDPVSKEYKVLNLCEKIYDDFSSRCEIYTLGTDSTSRRKLQVIPPKRLVDAKASVSSSCNGAIYWMTFDGRKSFLVVFDVSNEIFRVVRFSEPINSRHLAEVGGRLSTLKWTRDYGDKNCRVSLWFLEEYDNRITVSKMNYFPTTLEKLEYDTLRIGGICPEGDIVLIDENKPRNFYLSLQEETLRVKRFRASKPIADKAWRKDENQVWAKERIEFQPELSVGHWRPCPAGVSSRPGEIILVDEVEMNLSRNAYLDLKKKTLRTEVISLYPPIKNPQVRYWYEVPYNLVENIVSLRTYDHVWNYSS</sequence>
<comment type="caution">
    <text evidence="2">The sequence shown here is derived from an EMBL/GenBank/DDBJ whole genome shotgun (WGS) entry which is preliminary data.</text>
</comment>
<dbReference type="InterPro" id="IPR017451">
    <property type="entry name" value="F-box-assoc_interact_dom"/>
</dbReference>